<dbReference type="Gene3D" id="1.10.510.10">
    <property type="entry name" value="Transferase(Phosphotransferase) domain 1"/>
    <property type="match status" value="1"/>
</dbReference>
<dbReference type="SUPFAM" id="SSF47923">
    <property type="entry name" value="Ypt/Rab-GAP domain of gyp1p"/>
    <property type="match status" value="2"/>
</dbReference>
<keyword evidence="2" id="KW-0723">Serine/threonine-protein kinase</keyword>
<dbReference type="Gene3D" id="1.10.8.270">
    <property type="entry name" value="putative rabgap domain of human tbc1 domain family member 14 like domains"/>
    <property type="match status" value="1"/>
</dbReference>
<dbReference type="PROSITE" id="PS50086">
    <property type="entry name" value="TBC_RABGAP"/>
    <property type="match status" value="1"/>
</dbReference>
<dbReference type="SUPFAM" id="SSF56112">
    <property type="entry name" value="Protein kinase-like (PK-like)"/>
    <property type="match status" value="1"/>
</dbReference>
<evidence type="ECO:0000259" key="11">
    <source>
        <dbReference type="PROSITE" id="PS50086"/>
    </source>
</evidence>
<comment type="caution">
    <text evidence="12">The sequence shown here is derived from an EMBL/GenBank/DDBJ whole genome shotgun (WGS) entry which is preliminary data.</text>
</comment>
<protein>
    <recommendedName>
        <fullName evidence="1">non-specific serine/threonine protein kinase</fullName>
        <ecNumber evidence="1">2.7.11.1</ecNumber>
    </recommendedName>
</protein>
<dbReference type="InterPro" id="IPR000719">
    <property type="entry name" value="Prot_kinase_dom"/>
</dbReference>
<dbReference type="PANTHER" id="PTHR48006">
    <property type="entry name" value="LEUCINE-RICH REPEAT-CONTAINING PROTEIN DDB_G0281931-RELATED"/>
    <property type="match status" value="1"/>
</dbReference>
<dbReference type="InterPro" id="IPR008271">
    <property type="entry name" value="Ser/Thr_kinase_AS"/>
</dbReference>
<dbReference type="GO" id="GO:0004674">
    <property type="term" value="F:protein serine/threonine kinase activity"/>
    <property type="evidence" value="ECO:0007669"/>
    <property type="project" value="UniProtKB-KW"/>
</dbReference>
<dbReference type="InterPro" id="IPR000195">
    <property type="entry name" value="Rab-GAP-TBC_dom"/>
</dbReference>
<feature type="domain" description="Rab-GAP TBC" evidence="11">
    <location>
        <begin position="647"/>
        <end position="856"/>
    </location>
</feature>
<dbReference type="SMART" id="SM00164">
    <property type="entry name" value="TBC"/>
    <property type="match status" value="1"/>
</dbReference>
<comment type="catalytic activity">
    <reaction evidence="8">
        <text>L-seryl-[protein] + ATP = O-phospho-L-seryl-[protein] + ADP + H(+)</text>
        <dbReference type="Rhea" id="RHEA:17989"/>
        <dbReference type="Rhea" id="RHEA-COMP:9863"/>
        <dbReference type="Rhea" id="RHEA-COMP:11604"/>
        <dbReference type="ChEBI" id="CHEBI:15378"/>
        <dbReference type="ChEBI" id="CHEBI:29999"/>
        <dbReference type="ChEBI" id="CHEBI:30616"/>
        <dbReference type="ChEBI" id="CHEBI:83421"/>
        <dbReference type="ChEBI" id="CHEBI:456216"/>
        <dbReference type="EC" id="2.7.11.1"/>
    </reaction>
</comment>
<dbReference type="EMBL" id="JYDW01000084">
    <property type="protein sequence ID" value="KRZ56933.1"/>
    <property type="molecule type" value="Genomic_DNA"/>
</dbReference>
<dbReference type="STRING" id="6335.A0A0V1LBR5"/>
<proteinExistence type="predicted"/>
<keyword evidence="6 9" id="KW-0067">ATP-binding</keyword>
<name>A0A0V1LBR5_9BILA</name>
<evidence type="ECO:0000313" key="12">
    <source>
        <dbReference type="EMBL" id="KRZ56933.1"/>
    </source>
</evidence>
<keyword evidence="5" id="KW-0418">Kinase</keyword>
<dbReference type="SUPFAM" id="SSF47986">
    <property type="entry name" value="DEATH domain"/>
    <property type="match status" value="1"/>
</dbReference>
<dbReference type="Gene3D" id="1.10.472.80">
    <property type="entry name" value="Ypt/Rab-GAP domain of gyp1p, domain 3"/>
    <property type="match status" value="1"/>
</dbReference>
<evidence type="ECO:0000256" key="7">
    <source>
        <dbReference type="ARBA" id="ARBA00047899"/>
    </source>
</evidence>
<dbReference type="PANTHER" id="PTHR48006:SF102">
    <property type="entry name" value="LEUCINE-RICH REPEAT-CONTAINING PROTEIN DDB_G0281931-RELATED"/>
    <property type="match status" value="1"/>
</dbReference>
<accession>A0A0V1LBR5</accession>
<dbReference type="Gene3D" id="1.10.533.10">
    <property type="entry name" value="Death Domain, Fas"/>
    <property type="match status" value="1"/>
</dbReference>
<feature type="domain" description="Protein kinase" evidence="10">
    <location>
        <begin position="284"/>
        <end position="562"/>
    </location>
</feature>
<evidence type="ECO:0000256" key="6">
    <source>
        <dbReference type="ARBA" id="ARBA00022840"/>
    </source>
</evidence>
<evidence type="ECO:0000256" key="8">
    <source>
        <dbReference type="ARBA" id="ARBA00048679"/>
    </source>
</evidence>
<feature type="binding site" evidence="9">
    <location>
        <position position="312"/>
    </location>
    <ligand>
        <name>ATP</name>
        <dbReference type="ChEBI" id="CHEBI:30616"/>
    </ligand>
</feature>
<dbReference type="PROSITE" id="PS00108">
    <property type="entry name" value="PROTEIN_KINASE_ST"/>
    <property type="match status" value="1"/>
</dbReference>
<dbReference type="SMART" id="SM00220">
    <property type="entry name" value="S_TKc"/>
    <property type="match status" value="1"/>
</dbReference>
<evidence type="ECO:0000313" key="13">
    <source>
        <dbReference type="Proteomes" id="UP000054721"/>
    </source>
</evidence>
<evidence type="ECO:0000256" key="4">
    <source>
        <dbReference type="ARBA" id="ARBA00022741"/>
    </source>
</evidence>
<dbReference type="Gene3D" id="3.30.200.20">
    <property type="entry name" value="Phosphorylase Kinase, domain 1"/>
    <property type="match status" value="1"/>
</dbReference>
<dbReference type="PROSITE" id="PS00107">
    <property type="entry name" value="PROTEIN_KINASE_ATP"/>
    <property type="match status" value="1"/>
</dbReference>
<gene>
    <name evidence="12" type="primary">TBC1D25</name>
    <name evidence="12" type="ORF">T02_6223</name>
</gene>
<keyword evidence="4 9" id="KW-0547">Nucleotide-binding</keyword>
<organism evidence="12 13">
    <name type="scientific">Trichinella nativa</name>
    <dbReference type="NCBI Taxonomy" id="6335"/>
    <lineage>
        <taxon>Eukaryota</taxon>
        <taxon>Metazoa</taxon>
        <taxon>Ecdysozoa</taxon>
        <taxon>Nematoda</taxon>
        <taxon>Enoplea</taxon>
        <taxon>Dorylaimia</taxon>
        <taxon>Trichinellida</taxon>
        <taxon>Trichinellidae</taxon>
        <taxon>Trichinella</taxon>
    </lineage>
</organism>
<evidence type="ECO:0000256" key="3">
    <source>
        <dbReference type="ARBA" id="ARBA00022679"/>
    </source>
</evidence>
<dbReference type="InterPro" id="IPR035969">
    <property type="entry name" value="Rab-GAP_TBC_sf"/>
</dbReference>
<keyword evidence="3" id="KW-0808">Transferase</keyword>
<dbReference type="InterPro" id="IPR011029">
    <property type="entry name" value="DEATH-like_dom_sf"/>
</dbReference>
<evidence type="ECO:0000259" key="10">
    <source>
        <dbReference type="PROSITE" id="PS50011"/>
    </source>
</evidence>
<dbReference type="Pfam" id="PF00566">
    <property type="entry name" value="RabGAP-TBC"/>
    <property type="match status" value="1"/>
</dbReference>
<dbReference type="InterPro" id="IPR051824">
    <property type="entry name" value="LRR_Rcpt-Like_S/T_Kinase"/>
</dbReference>
<dbReference type="OrthoDB" id="4062651at2759"/>
<dbReference type="GO" id="GO:0005524">
    <property type="term" value="F:ATP binding"/>
    <property type="evidence" value="ECO:0007669"/>
    <property type="project" value="UniProtKB-UniRule"/>
</dbReference>
<dbReference type="EC" id="2.7.11.1" evidence="1"/>
<dbReference type="AlphaFoldDB" id="A0A0V1LBR5"/>
<keyword evidence="13" id="KW-1185">Reference proteome</keyword>
<sequence>MIIEKSTLRQTKKSLHMSLHWFSINEMTGQLQAGLRKNPWNCRQISADFASSESIFWCFAYVCIQDCRRHFCAFIVGNSVLFSTEYMRYGELLLNNCIPTWAKYYICYLSKSSFLKMNDSPMTFIYQLPFRSMEILVNCLDVDNGWEEVAGMLNFTFQEVCFLRQARSRHNSPSAEMLQILSGRGVSLKILKEALQQVGNFRALELLDSSIKDLTSEDKTPHKPLLNPVNENRNLLFTAYDNQHPMESNTVEEKPVSANHSAVMSVPGALRASYEEIVQATDNFSASNLLGHGGYGMVYKGIWKNTVVAVKKLVLDNCTGKQQQPLHNHAAVQQLLKELQALTLLRHDNILSLYGYCFDHMVPYLVYQYMANGSLEDRLHNKSENKLLTWMERLKILLGTCRGLNFLHTCSDQPVIHGDVKSANILLDQHLEPKIGDFGLCRVGKLRDGVDEHPFIVSHIKGTLAYLPPEFISKKLVSSKLDVYSFGTKFEGTVLQETKDLFVSYDQLNNEHLRDVVKEVFSIKSDFVISYLISDDDANKPQALNLKVSVKSVEDLDLDDWEILDCDEVLAVDQSFGKNCAGGRLNVNSAFGAALIKLFQPSSRKSCAYSWSLSKTPLTLAKYNEYLDSEGRIILLSQFRLRIFQGGCEPRLRRIVWPILLGVFPAGLTSAQRHACMLQLRRVYFHLRHSWYQRLPKVRAEMRWMMNSIRKDVIRTDREHPFYAGDEWNNAGLTSLFNILTTYALFHPQVSYCQGMGDLVSPLLVVLGDEALAYVCFCAMMKRLSRNFAFDGQAMANKFHDLAQLIHYYDEKFSAYLTEVHANDLLFCYRWLLLDLKREFKFDHSLIVMEVIWASTLSPPVQEQVELFDRQLAIFCRLNTVRDKKMITGSNRSSCSHASKWKIINCRPAHLAADSTVLRMQLNCWKNSHTSKTIQNFSPKYSHTCSACEFFATAVLQLPTAVFNFGINSDFDSVALADLHMPVCSPADLQCNTNELTVDDGQYWLDNSQWKNACTMSVQFAEEVWSSESDNDEERDQLDDVVEGNCCCQLTLGRIQEMLYKLDFPKENSEFLSTNNGSLSSSTSSSSVLSCADAPSHHHTSNQDCLKETENCGSNDVNQKLSSDKPFLIFICMTLILQHRNLIMRKRMDINDMTMFFDNQMKHYNVKKILRLARRRFADYFEDDFCN</sequence>
<dbReference type="InterPro" id="IPR011009">
    <property type="entry name" value="Kinase-like_dom_sf"/>
</dbReference>
<evidence type="ECO:0000256" key="1">
    <source>
        <dbReference type="ARBA" id="ARBA00012513"/>
    </source>
</evidence>
<evidence type="ECO:0000256" key="2">
    <source>
        <dbReference type="ARBA" id="ARBA00022527"/>
    </source>
</evidence>
<comment type="catalytic activity">
    <reaction evidence="7">
        <text>L-threonyl-[protein] + ATP = O-phospho-L-threonyl-[protein] + ADP + H(+)</text>
        <dbReference type="Rhea" id="RHEA:46608"/>
        <dbReference type="Rhea" id="RHEA-COMP:11060"/>
        <dbReference type="Rhea" id="RHEA-COMP:11605"/>
        <dbReference type="ChEBI" id="CHEBI:15378"/>
        <dbReference type="ChEBI" id="CHEBI:30013"/>
        <dbReference type="ChEBI" id="CHEBI:30616"/>
        <dbReference type="ChEBI" id="CHEBI:61977"/>
        <dbReference type="ChEBI" id="CHEBI:456216"/>
        <dbReference type="EC" id="2.7.11.1"/>
    </reaction>
</comment>
<dbReference type="Pfam" id="PF00069">
    <property type="entry name" value="Pkinase"/>
    <property type="match status" value="1"/>
</dbReference>
<dbReference type="PROSITE" id="PS50011">
    <property type="entry name" value="PROTEIN_KINASE_DOM"/>
    <property type="match status" value="1"/>
</dbReference>
<dbReference type="InterPro" id="IPR017441">
    <property type="entry name" value="Protein_kinase_ATP_BS"/>
</dbReference>
<dbReference type="Proteomes" id="UP000054721">
    <property type="component" value="Unassembled WGS sequence"/>
</dbReference>
<evidence type="ECO:0000256" key="9">
    <source>
        <dbReference type="PROSITE-ProRule" id="PRU10141"/>
    </source>
</evidence>
<reference evidence="12 13" key="1">
    <citation type="submission" date="2015-05" db="EMBL/GenBank/DDBJ databases">
        <title>Evolution of Trichinella species and genotypes.</title>
        <authorList>
            <person name="Korhonen P.K."/>
            <person name="Edoardo P."/>
            <person name="Giuseppe L.R."/>
            <person name="Gasser R.B."/>
        </authorList>
    </citation>
    <scope>NUCLEOTIDE SEQUENCE [LARGE SCALE GENOMIC DNA]</scope>
    <source>
        <strain evidence="12">ISS10</strain>
    </source>
</reference>
<evidence type="ECO:0000256" key="5">
    <source>
        <dbReference type="ARBA" id="ARBA00022777"/>
    </source>
</evidence>